<dbReference type="Proteomes" id="UP000240830">
    <property type="component" value="Unassembled WGS sequence"/>
</dbReference>
<evidence type="ECO:0000256" key="12">
    <source>
        <dbReference type="ARBA" id="ARBA00023136"/>
    </source>
</evidence>
<keyword evidence="7" id="KW-0378">Hydrolase</keyword>
<reference evidence="15 16" key="1">
    <citation type="submission" date="2016-10" db="EMBL/GenBank/DDBJ databases">
        <title>The genome of Paramicrosporidium saccamoebae is the missing link in understanding Cryptomycota and Microsporidia evolution.</title>
        <authorList>
            <person name="Quandt C.A."/>
            <person name="Beaudet D."/>
            <person name="Corsaro D."/>
            <person name="Michel R."/>
            <person name="Corradi N."/>
            <person name="James T."/>
        </authorList>
    </citation>
    <scope>NUCLEOTIDE SEQUENCE [LARGE SCALE GENOMIC DNA]</scope>
    <source>
        <strain evidence="15 16">KSL3</strain>
    </source>
</reference>
<evidence type="ECO:0000256" key="13">
    <source>
        <dbReference type="SAM" id="Phobius"/>
    </source>
</evidence>
<accession>A0A2H9TKW3</accession>
<evidence type="ECO:0000256" key="11">
    <source>
        <dbReference type="ARBA" id="ARBA00023098"/>
    </source>
</evidence>
<dbReference type="GO" id="GO:0004767">
    <property type="term" value="F:sphingomyelin phosphodiesterase activity"/>
    <property type="evidence" value="ECO:0007669"/>
    <property type="project" value="InterPro"/>
</dbReference>
<comment type="pathway">
    <text evidence="2">Lipid metabolism; sphingolipid metabolism.</text>
</comment>
<keyword evidence="9" id="KW-0746">Sphingolipid metabolism</keyword>
<dbReference type="Gene3D" id="3.60.10.10">
    <property type="entry name" value="Endonuclease/exonuclease/phosphatase"/>
    <property type="match status" value="1"/>
</dbReference>
<evidence type="ECO:0000256" key="1">
    <source>
        <dbReference type="ARBA" id="ARBA00004141"/>
    </source>
</evidence>
<evidence type="ECO:0000256" key="2">
    <source>
        <dbReference type="ARBA" id="ARBA00004760"/>
    </source>
</evidence>
<comment type="caution">
    <text evidence="15">The sequence shown here is derived from an EMBL/GenBank/DDBJ whole genome shotgun (WGS) entry which is preliminary data.</text>
</comment>
<name>A0A2H9TKW3_9FUNG</name>
<comment type="similarity">
    <text evidence="4">Belongs to the neutral sphingomyelinase family.</text>
</comment>
<dbReference type="PANTHER" id="PTHR16320:SF24">
    <property type="entry name" value="PHOSPHODIESTERASE, PUTATIVE-RELATED"/>
    <property type="match status" value="1"/>
</dbReference>
<dbReference type="OrthoDB" id="387657at2759"/>
<evidence type="ECO:0000256" key="10">
    <source>
        <dbReference type="ARBA" id="ARBA00022989"/>
    </source>
</evidence>
<dbReference type="PANTHER" id="PTHR16320">
    <property type="entry name" value="SPHINGOMYELINASE FAMILY MEMBER"/>
    <property type="match status" value="1"/>
</dbReference>
<evidence type="ECO:0000256" key="5">
    <source>
        <dbReference type="ARBA" id="ARBA00022692"/>
    </source>
</evidence>
<dbReference type="STRING" id="1246581.A0A2H9TKW3"/>
<dbReference type="GO" id="GO:0006665">
    <property type="term" value="P:sphingolipid metabolic process"/>
    <property type="evidence" value="ECO:0007669"/>
    <property type="project" value="UniProtKB-KW"/>
</dbReference>
<dbReference type="InterPro" id="IPR005135">
    <property type="entry name" value="Endo/exonuclease/phosphatase"/>
</dbReference>
<evidence type="ECO:0000256" key="7">
    <source>
        <dbReference type="ARBA" id="ARBA00022801"/>
    </source>
</evidence>
<dbReference type="SUPFAM" id="SSF56219">
    <property type="entry name" value="DNase I-like"/>
    <property type="match status" value="1"/>
</dbReference>
<keyword evidence="6" id="KW-0479">Metal-binding</keyword>
<organism evidence="15 16">
    <name type="scientific">Paramicrosporidium saccamoebae</name>
    <dbReference type="NCBI Taxonomy" id="1246581"/>
    <lineage>
        <taxon>Eukaryota</taxon>
        <taxon>Fungi</taxon>
        <taxon>Fungi incertae sedis</taxon>
        <taxon>Cryptomycota</taxon>
        <taxon>Cryptomycota incertae sedis</taxon>
        <taxon>Paramicrosporidium</taxon>
    </lineage>
</organism>
<keyword evidence="11" id="KW-0443">Lipid metabolism</keyword>
<evidence type="ECO:0000259" key="14">
    <source>
        <dbReference type="Pfam" id="PF03372"/>
    </source>
</evidence>
<evidence type="ECO:0000256" key="3">
    <source>
        <dbReference type="ARBA" id="ARBA00004991"/>
    </source>
</evidence>
<dbReference type="EMBL" id="MTSL01000126">
    <property type="protein sequence ID" value="PJF18387.1"/>
    <property type="molecule type" value="Genomic_DNA"/>
</dbReference>
<dbReference type="AlphaFoldDB" id="A0A2H9TKW3"/>
<protein>
    <submittedName>
        <fullName evidence="15">Putative neutral sphingomyelinase-like protein</fullName>
    </submittedName>
</protein>
<keyword evidence="16" id="KW-1185">Reference proteome</keyword>
<dbReference type="Pfam" id="PF03372">
    <property type="entry name" value="Exo_endo_phos"/>
    <property type="match status" value="1"/>
</dbReference>
<evidence type="ECO:0000256" key="9">
    <source>
        <dbReference type="ARBA" id="ARBA00022919"/>
    </source>
</evidence>
<feature type="transmembrane region" description="Helical" evidence="13">
    <location>
        <begin position="404"/>
        <end position="427"/>
    </location>
</feature>
<proteinExistence type="inferred from homology"/>
<evidence type="ECO:0000256" key="8">
    <source>
        <dbReference type="ARBA" id="ARBA00022842"/>
    </source>
</evidence>
<keyword evidence="12 13" id="KW-0472">Membrane</keyword>
<evidence type="ECO:0000256" key="6">
    <source>
        <dbReference type="ARBA" id="ARBA00022723"/>
    </source>
</evidence>
<dbReference type="InterPro" id="IPR036691">
    <property type="entry name" value="Endo/exonu/phosph_ase_sf"/>
</dbReference>
<evidence type="ECO:0000313" key="16">
    <source>
        <dbReference type="Proteomes" id="UP000240830"/>
    </source>
</evidence>
<keyword evidence="8" id="KW-0460">Magnesium</keyword>
<gene>
    <name evidence="15" type="ORF">PSACC_01782</name>
</gene>
<comment type="pathway">
    <text evidence="3">Sphingolipid metabolism.</text>
</comment>
<feature type="domain" description="Endonuclease/exonuclease/phosphatase" evidence="14">
    <location>
        <begin position="35"/>
        <end position="314"/>
    </location>
</feature>
<comment type="subcellular location">
    <subcellularLocation>
        <location evidence="1">Membrane</location>
        <topology evidence="1">Multi-pass membrane protein</topology>
    </subcellularLocation>
</comment>
<evidence type="ECO:0000256" key="4">
    <source>
        <dbReference type="ARBA" id="ARBA00006335"/>
    </source>
</evidence>
<dbReference type="GO" id="GO:0046872">
    <property type="term" value="F:metal ion binding"/>
    <property type="evidence" value="ECO:0007669"/>
    <property type="project" value="UniProtKB-KW"/>
</dbReference>
<dbReference type="GO" id="GO:0016020">
    <property type="term" value="C:membrane"/>
    <property type="evidence" value="ECO:0007669"/>
    <property type="project" value="UniProtKB-SubCell"/>
</dbReference>
<keyword evidence="10 13" id="KW-1133">Transmembrane helix</keyword>
<dbReference type="InterPro" id="IPR038772">
    <property type="entry name" value="Sph/SMPD2-like"/>
</dbReference>
<feature type="transmembrane region" description="Helical" evidence="13">
    <location>
        <begin position="369"/>
        <end position="392"/>
    </location>
</feature>
<evidence type="ECO:0000313" key="15">
    <source>
        <dbReference type="EMBL" id="PJF18387.1"/>
    </source>
</evidence>
<sequence length="463" mass="52567">MVYCDWLTGVRAGLDDWTVMPPKQTTEDNVTFRIASLNCWGLLYSPKRKPRFAQIQRYLLEENNEFDFVTLQEVWMSSDFMRLKEAIKDRYPHTVYFPCGVIGSGLCILSRHPIAQRFFKRYSLNGSIDRIWHGDYFSGKGVGGVRVLINGVTLDLYTTHLHAEYNPEKLGYTAHRLAQLQELAQFVEHTSRPTHVAIVTGDLNTTPEDFPYRMMVAGGCGNKLEPPLKDAWAELYGQRGVDACMADSPTAALAVEQSTGHTYNLPTSTHYIKKHPSQRIDYFLYAPRPGVVCKSLDLLTEDVLYEPKMSLSDHLFMKAEFSINPAELATSGYSADPNPLTLKEQKEMVHKALQIFATKRLHVIRWQRFYMSVVVLMLLIFVALTITTAITIPGDQLTPLLTLTLFGVQPAVLVTAFSCLFLARLFLVEEKATLNHFISEWEGWLVYHEITSPTETSLVILNE</sequence>
<keyword evidence="5 13" id="KW-0812">Transmembrane</keyword>